<dbReference type="SMART" id="SM00220">
    <property type="entry name" value="S_TKc"/>
    <property type="match status" value="1"/>
</dbReference>
<evidence type="ECO:0000256" key="5">
    <source>
        <dbReference type="ARBA" id="ARBA00022840"/>
    </source>
</evidence>
<dbReference type="EMBL" id="JAFITR010000066">
    <property type="protein sequence ID" value="MBN4067112.1"/>
    <property type="molecule type" value="Genomic_DNA"/>
</dbReference>
<evidence type="ECO:0000256" key="1">
    <source>
        <dbReference type="ARBA" id="ARBA00022527"/>
    </source>
</evidence>
<sequence>MTPPISPLFNTLIAANFTQPIKLKAAPAANGSTPLATAEDQARRPESTKRMIARFASIVTTISLPDLINPSEHTHISPSFQWRYTKMRYHQIKLPSEDKPYFTCLVADNETGYLAVLKYYDTHQSQAQEEAQCLRRCRGSQFVPHLYSSFVASQQVGEPPESRWEKYVGILLEYPREKSLSDYMPRIHNCSEEVQRKTCDHYLHELNNAITFLHTKNIIHGAITPDNVHVTHSGKINLSEFTYAQFTRNGQMCTGTLGSTTIYTAPEVIKDEGYTCSADLWSFGIIACRLLIGPRFEELVLETMKRENKKNLWEGVLAAKKNILELAPVRWREVLERLLEERPAIRSTIIGHSTLRQQPESSRFTLTPALLTQPKVLTEEWSSFGSTNNLIGRAAAAPSDLTSPPLVLSEEAVSQESSTVVSSDLTSSSL</sequence>
<dbReference type="SUPFAM" id="SSF56112">
    <property type="entry name" value="Protein kinase-like (PK-like)"/>
    <property type="match status" value="1"/>
</dbReference>
<organism evidence="7 8">
    <name type="scientific">Simkania negevensis</name>
    <dbReference type="NCBI Taxonomy" id="83561"/>
    <lineage>
        <taxon>Bacteria</taxon>
        <taxon>Pseudomonadati</taxon>
        <taxon>Chlamydiota</taxon>
        <taxon>Chlamydiia</taxon>
        <taxon>Parachlamydiales</taxon>
        <taxon>Simkaniaceae</taxon>
        <taxon>Simkania</taxon>
    </lineage>
</organism>
<keyword evidence="1" id="KW-0723">Serine/threonine-protein kinase</keyword>
<protein>
    <submittedName>
        <fullName evidence="7">Protein kinase</fullName>
    </submittedName>
</protein>
<evidence type="ECO:0000256" key="3">
    <source>
        <dbReference type="ARBA" id="ARBA00022741"/>
    </source>
</evidence>
<dbReference type="InterPro" id="IPR000719">
    <property type="entry name" value="Prot_kinase_dom"/>
</dbReference>
<dbReference type="GO" id="GO:0016301">
    <property type="term" value="F:kinase activity"/>
    <property type="evidence" value="ECO:0007669"/>
    <property type="project" value="UniProtKB-KW"/>
</dbReference>
<evidence type="ECO:0000313" key="8">
    <source>
        <dbReference type="Proteomes" id="UP000722121"/>
    </source>
</evidence>
<accession>A0ABS3AQV0</accession>
<evidence type="ECO:0000259" key="6">
    <source>
        <dbReference type="PROSITE" id="PS50011"/>
    </source>
</evidence>
<keyword evidence="4 7" id="KW-0418">Kinase</keyword>
<reference evidence="7 8" key="1">
    <citation type="submission" date="2021-02" db="EMBL/GenBank/DDBJ databases">
        <title>Activity-based single-cell genomes from oceanic crustal fluid captures similar information to metagenomic and metatranscriptomic surveys with orders of magnitude less sampling.</title>
        <authorList>
            <person name="D'Angelo T.S."/>
            <person name="Orcutt B.N."/>
        </authorList>
    </citation>
    <scope>NUCLEOTIDE SEQUENCE [LARGE SCALE GENOMIC DNA]</scope>
    <source>
        <strain evidence="7">AH-315-G07</strain>
    </source>
</reference>
<keyword evidence="3" id="KW-0547">Nucleotide-binding</keyword>
<dbReference type="PANTHER" id="PTHR24351">
    <property type="entry name" value="RIBOSOMAL PROTEIN S6 KINASE"/>
    <property type="match status" value="1"/>
</dbReference>
<evidence type="ECO:0000256" key="2">
    <source>
        <dbReference type="ARBA" id="ARBA00022679"/>
    </source>
</evidence>
<keyword evidence="8" id="KW-1185">Reference proteome</keyword>
<proteinExistence type="predicted"/>
<keyword evidence="5" id="KW-0067">ATP-binding</keyword>
<dbReference type="Pfam" id="PF00069">
    <property type="entry name" value="Pkinase"/>
    <property type="match status" value="1"/>
</dbReference>
<gene>
    <name evidence="7" type="ORF">JYU14_03410</name>
</gene>
<dbReference type="CDD" id="cd00180">
    <property type="entry name" value="PKc"/>
    <property type="match status" value="1"/>
</dbReference>
<dbReference type="Proteomes" id="UP000722121">
    <property type="component" value="Unassembled WGS sequence"/>
</dbReference>
<evidence type="ECO:0000313" key="7">
    <source>
        <dbReference type="EMBL" id="MBN4067112.1"/>
    </source>
</evidence>
<feature type="domain" description="Protein kinase" evidence="6">
    <location>
        <begin position="89"/>
        <end position="364"/>
    </location>
</feature>
<dbReference type="InterPro" id="IPR011009">
    <property type="entry name" value="Kinase-like_dom_sf"/>
</dbReference>
<keyword evidence="2" id="KW-0808">Transferase</keyword>
<dbReference type="Gene3D" id="1.10.510.10">
    <property type="entry name" value="Transferase(Phosphotransferase) domain 1"/>
    <property type="match status" value="1"/>
</dbReference>
<comment type="caution">
    <text evidence="7">The sequence shown here is derived from an EMBL/GenBank/DDBJ whole genome shotgun (WGS) entry which is preliminary data.</text>
</comment>
<name>A0ABS3AQV0_9BACT</name>
<dbReference type="PROSITE" id="PS50011">
    <property type="entry name" value="PROTEIN_KINASE_DOM"/>
    <property type="match status" value="1"/>
</dbReference>
<evidence type="ECO:0000256" key="4">
    <source>
        <dbReference type="ARBA" id="ARBA00022777"/>
    </source>
</evidence>